<evidence type="ECO:0000256" key="1">
    <source>
        <dbReference type="SAM" id="MobiDB-lite"/>
    </source>
</evidence>
<proteinExistence type="predicted"/>
<evidence type="ECO:0000313" key="3">
    <source>
        <dbReference type="Proteomes" id="UP000654471"/>
    </source>
</evidence>
<dbReference type="EMBL" id="BMRP01000029">
    <property type="protein sequence ID" value="GGU87102.1"/>
    <property type="molecule type" value="Genomic_DNA"/>
</dbReference>
<reference evidence="3" key="1">
    <citation type="journal article" date="2019" name="Int. J. Syst. Evol. Microbiol.">
        <title>The Global Catalogue of Microorganisms (GCM) 10K type strain sequencing project: providing services to taxonomists for standard genome sequencing and annotation.</title>
        <authorList>
            <consortium name="The Broad Institute Genomics Platform"/>
            <consortium name="The Broad Institute Genome Sequencing Center for Infectious Disease"/>
            <person name="Wu L."/>
            <person name="Ma J."/>
        </authorList>
    </citation>
    <scope>NUCLEOTIDE SEQUENCE [LARGE SCALE GENOMIC DNA]</scope>
    <source>
        <strain evidence="3">JCM 3399</strain>
    </source>
</reference>
<protein>
    <submittedName>
        <fullName evidence="2">Uncharacterized protein</fullName>
    </submittedName>
</protein>
<feature type="compositionally biased region" description="Low complexity" evidence="1">
    <location>
        <begin position="94"/>
        <end position="103"/>
    </location>
</feature>
<name>A0ABQ2VHL7_9ACTN</name>
<accession>A0ABQ2VHL7</accession>
<feature type="compositionally biased region" description="Acidic residues" evidence="1">
    <location>
        <begin position="106"/>
        <end position="115"/>
    </location>
</feature>
<gene>
    <name evidence="2" type="ORF">GCM10010211_61610</name>
</gene>
<organism evidence="2 3">
    <name type="scientific">Streptomyces albospinus</name>
    <dbReference type="NCBI Taxonomy" id="285515"/>
    <lineage>
        <taxon>Bacteria</taxon>
        <taxon>Bacillati</taxon>
        <taxon>Actinomycetota</taxon>
        <taxon>Actinomycetes</taxon>
        <taxon>Kitasatosporales</taxon>
        <taxon>Streptomycetaceae</taxon>
        <taxon>Streptomyces</taxon>
    </lineage>
</organism>
<comment type="caution">
    <text evidence="2">The sequence shown here is derived from an EMBL/GenBank/DDBJ whole genome shotgun (WGS) entry which is preliminary data.</text>
</comment>
<evidence type="ECO:0000313" key="2">
    <source>
        <dbReference type="EMBL" id="GGU87102.1"/>
    </source>
</evidence>
<sequence length="197" mass="21995">MQDIHGFPDMDEVPPVLRGVLAQDKAERAARVLTSEEAVAFANWPRVRAEAETRWLAAVSGDDGLLGFEPPARPDSAWILHAMYEDLRSPAPPADADAATGTERTGDEDDEDETDWAAPPRPHWQCLRWSELAGRVGDPVVEEGSYPDRYPLSSCHSEPRGRSDDILWSNEGSLDWETWHQLIDVLMEYSSDGPDTR</sequence>
<dbReference type="Proteomes" id="UP000654471">
    <property type="component" value="Unassembled WGS sequence"/>
</dbReference>
<keyword evidence="3" id="KW-1185">Reference proteome</keyword>
<feature type="region of interest" description="Disordered" evidence="1">
    <location>
        <begin position="143"/>
        <end position="162"/>
    </location>
</feature>
<feature type="region of interest" description="Disordered" evidence="1">
    <location>
        <begin position="89"/>
        <end position="120"/>
    </location>
</feature>